<dbReference type="GO" id="GO:0051276">
    <property type="term" value="P:chromosome organization"/>
    <property type="evidence" value="ECO:0007669"/>
    <property type="project" value="InterPro"/>
</dbReference>
<dbReference type="Proteomes" id="UP000275719">
    <property type="component" value="Unassembled WGS sequence"/>
</dbReference>
<dbReference type="Pfam" id="PF03592">
    <property type="entry name" value="Terminase_2"/>
    <property type="match status" value="1"/>
</dbReference>
<dbReference type="AlphaFoldDB" id="A0A3P3WB26"/>
<comment type="caution">
    <text evidence="1">The sequence shown here is derived from an EMBL/GenBank/DDBJ whole genome shotgun (WGS) entry which is preliminary data.</text>
</comment>
<dbReference type="InterPro" id="IPR005335">
    <property type="entry name" value="Terminase_ssu"/>
</dbReference>
<dbReference type="Gene3D" id="1.10.10.1400">
    <property type="entry name" value="Terminase, small subunit, N-terminal DNA-binding domain, HTH motif"/>
    <property type="match status" value="1"/>
</dbReference>
<gene>
    <name evidence="1" type="ORF">EG240_05795</name>
</gene>
<dbReference type="InterPro" id="IPR038713">
    <property type="entry name" value="Terminase_Gp1_N_sf"/>
</dbReference>
<proteinExistence type="predicted"/>
<keyword evidence="2" id="KW-1185">Reference proteome</keyword>
<name>A0A3P3WB26_9FLAO</name>
<organism evidence="1 2">
    <name type="scientific">Paenimyroides tangerinum</name>
    <dbReference type="NCBI Taxonomy" id="2488728"/>
    <lineage>
        <taxon>Bacteria</taxon>
        <taxon>Pseudomonadati</taxon>
        <taxon>Bacteroidota</taxon>
        <taxon>Flavobacteriia</taxon>
        <taxon>Flavobacteriales</taxon>
        <taxon>Flavobacteriaceae</taxon>
        <taxon>Paenimyroides</taxon>
    </lineage>
</organism>
<evidence type="ECO:0000313" key="2">
    <source>
        <dbReference type="Proteomes" id="UP000275719"/>
    </source>
</evidence>
<reference evidence="1 2" key="1">
    <citation type="submission" date="2018-11" db="EMBL/GenBank/DDBJ databases">
        <title>Flavobacterium sp. nov., YIM 102701-2 draft genome.</title>
        <authorList>
            <person name="Li G."/>
            <person name="Jiang Y."/>
        </authorList>
    </citation>
    <scope>NUCLEOTIDE SEQUENCE [LARGE SCALE GENOMIC DNA]</scope>
    <source>
        <strain evidence="1 2">YIM 102701-2</strain>
    </source>
</reference>
<accession>A0A3P3WB26</accession>
<evidence type="ECO:0000313" key="1">
    <source>
        <dbReference type="EMBL" id="RRJ91517.1"/>
    </source>
</evidence>
<dbReference type="OrthoDB" id="1338457at2"/>
<dbReference type="EMBL" id="RQVQ01000010">
    <property type="protein sequence ID" value="RRJ91517.1"/>
    <property type="molecule type" value="Genomic_DNA"/>
</dbReference>
<dbReference type="RefSeq" id="WP_125018405.1">
    <property type="nucleotide sequence ID" value="NZ_RQVQ01000010.1"/>
</dbReference>
<protein>
    <submittedName>
        <fullName evidence="1">Terminase small subunit</fullName>
    </submittedName>
</protein>
<sequence length="183" mass="21057">MSKPLTIKQEIFCQAYLRLGDKSAAYREAYSCSNMKAETIHSKASLLSSEDKVRARIEQLQKEAIERNKATLDEVLIVLADIIRFDPAAMYDENGTLLPIHKMPKKVRMCIQSFEVQEIPSFNDEQPETLTKKVKHYDKLAGVEKLMKHLGGYELDNKQKATNIFQPDDRQIRLDKLTSKLKK</sequence>